<keyword evidence="2" id="KW-1185">Reference proteome</keyword>
<comment type="caution">
    <text evidence="1">The sequence shown here is derived from an EMBL/GenBank/DDBJ whole genome shotgun (WGS) entry which is preliminary data.</text>
</comment>
<keyword evidence="1" id="KW-0378">Hydrolase</keyword>
<proteinExistence type="predicted"/>
<evidence type="ECO:0000313" key="2">
    <source>
        <dbReference type="Proteomes" id="UP001433508"/>
    </source>
</evidence>
<accession>A0ACC3T997</accession>
<dbReference type="EMBL" id="MU971339">
    <property type="protein sequence ID" value="KAK9240513.1"/>
    <property type="molecule type" value="Genomic_DNA"/>
</dbReference>
<protein>
    <submittedName>
        <fullName evidence="1">P-loop containing nucleoside triphosphate hydrolase protein</fullName>
    </submittedName>
</protein>
<dbReference type="Proteomes" id="UP001433508">
    <property type="component" value="Unassembled WGS sequence"/>
</dbReference>
<organism evidence="1 2">
    <name type="scientific">Lipomyces kononenkoae</name>
    <name type="common">Yeast</name>
    <dbReference type="NCBI Taxonomy" id="34357"/>
    <lineage>
        <taxon>Eukaryota</taxon>
        <taxon>Fungi</taxon>
        <taxon>Dikarya</taxon>
        <taxon>Ascomycota</taxon>
        <taxon>Saccharomycotina</taxon>
        <taxon>Lipomycetes</taxon>
        <taxon>Lipomycetales</taxon>
        <taxon>Lipomycetaceae</taxon>
        <taxon>Lipomyces</taxon>
    </lineage>
</organism>
<name>A0ACC3T997_LIPKO</name>
<sequence>MVARSETAGEPEKISMAILGDGGTGKSCITMRLVRSQWVDVYDPTIEDSYTTTRVIDGQKFELEIIDTAGQDEYRGLLSGLWQSGNVADAYLLVYDVTAPDSLLALEEFDDLISNAQEINHSPHAAPPVKMVAGNKCDLVQHRAISSAQGLTWARKHGCGFMETSALMTVNIEETFALTIRRIMENRRLERRALEEERHAREELAAEAAAAVGIPTNPYANNEHRPILSPTATATTTTARTTQSSTSSTSERQEERSRSGDMDYYEKHAAYIQHNIVERTPEDRTRISEKEKSATCCVIV</sequence>
<evidence type="ECO:0000313" key="1">
    <source>
        <dbReference type="EMBL" id="KAK9240513.1"/>
    </source>
</evidence>
<gene>
    <name evidence="1" type="ORF">V1525DRAFT_423766</name>
</gene>
<reference evidence="2" key="1">
    <citation type="journal article" date="2024" name="Front. Bioeng. Biotechnol.">
        <title>Genome-scale model development and genomic sequencing of the oleaginous clade Lipomyces.</title>
        <authorList>
            <person name="Czajka J.J."/>
            <person name="Han Y."/>
            <person name="Kim J."/>
            <person name="Mondo S.J."/>
            <person name="Hofstad B.A."/>
            <person name="Robles A."/>
            <person name="Haridas S."/>
            <person name="Riley R."/>
            <person name="LaButti K."/>
            <person name="Pangilinan J."/>
            <person name="Andreopoulos W."/>
            <person name="Lipzen A."/>
            <person name="Yan J."/>
            <person name="Wang M."/>
            <person name="Ng V."/>
            <person name="Grigoriev I.V."/>
            <person name="Spatafora J.W."/>
            <person name="Magnuson J.K."/>
            <person name="Baker S.E."/>
            <person name="Pomraning K.R."/>
        </authorList>
    </citation>
    <scope>NUCLEOTIDE SEQUENCE [LARGE SCALE GENOMIC DNA]</scope>
    <source>
        <strain evidence="2">CBS 7786</strain>
    </source>
</reference>